<dbReference type="GO" id="GO:0001819">
    <property type="term" value="P:positive regulation of cytokine production"/>
    <property type="evidence" value="ECO:0007669"/>
    <property type="project" value="TreeGrafter"/>
</dbReference>
<dbReference type="PANTHER" id="PTHR33767:SF2">
    <property type="entry name" value="LEUCINE RICH ADAPTOR PROTEIN 1"/>
    <property type="match status" value="1"/>
</dbReference>
<dbReference type="Ensembl" id="ENSHHUT00000046058.1">
    <property type="protein sequence ID" value="ENSHHUP00000044410.1"/>
    <property type="gene ID" value="ENSHHUG00000027185.1"/>
</dbReference>
<sequence length="249" mass="26951">MEEESVNESFPDLQELENKIGMKTPESLLRWMQGDASLGAEGSSNRPEGRDTRTSDSLTEKIRKLKMEMGCLRAADVRILHQLVTVHEAMEAVHWLLEERGTPASRGSSLTSSQCSLAEGPGSGLSPCREGLSLALTSWRSALNDANEEPEPEELQVPDSISGDSNFQMLTNAISCNDTGLTLEGGIVSPPEETGETGTPHCGLPEERQGASDGDIVGVEVQTIPSCEVLLGYDAQWCWVESQDDVTFL</sequence>
<evidence type="ECO:0000313" key="2">
    <source>
        <dbReference type="Ensembl" id="ENSHHUP00000044410.1"/>
    </source>
</evidence>
<proteinExistence type="predicted"/>
<dbReference type="Proteomes" id="UP000314982">
    <property type="component" value="Unassembled WGS sequence"/>
</dbReference>
<protein>
    <recommendedName>
        <fullName evidence="4">Leucine rich adaptor protein 1</fullName>
    </recommendedName>
</protein>
<evidence type="ECO:0008006" key="4">
    <source>
        <dbReference type="Google" id="ProtNLM"/>
    </source>
</evidence>
<dbReference type="InterPro" id="IPR037443">
    <property type="entry name" value="LURAP1"/>
</dbReference>
<reference evidence="3" key="1">
    <citation type="submission" date="2018-06" db="EMBL/GenBank/DDBJ databases">
        <title>Genome assembly of Danube salmon.</title>
        <authorList>
            <person name="Macqueen D.J."/>
            <person name="Gundappa M.K."/>
        </authorList>
    </citation>
    <scope>NUCLEOTIDE SEQUENCE [LARGE SCALE GENOMIC DNA]</scope>
</reference>
<dbReference type="Pfam" id="PF14854">
    <property type="entry name" value="LURAP"/>
    <property type="match status" value="1"/>
</dbReference>
<feature type="compositionally biased region" description="Basic and acidic residues" evidence="1">
    <location>
        <begin position="47"/>
        <end position="57"/>
    </location>
</feature>
<accession>A0A4W5N4B4</accession>
<evidence type="ECO:0000313" key="3">
    <source>
        <dbReference type="Proteomes" id="UP000314982"/>
    </source>
</evidence>
<dbReference type="STRING" id="62062.ENSHHUP00000044410"/>
<evidence type="ECO:0000256" key="1">
    <source>
        <dbReference type="SAM" id="MobiDB-lite"/>
    </source>
</evidence>
<feature type="region of interest" description="Disordered" evidence="1">
    <location>
        <begin position="103"/>
        <end position="126"/>
    </location>
</feature>
<feature type="compositionally biased region" description="Polar residues" evidence="1">
    <location>
        <begin position="105"/>
        <end position="116"/>
    </location>
</feature>
<keyword evidence="3" id="KW-1185">Reference proteome</keyword>
<reference evidence="2" key="2">
    <citation type="submission" date="2025-08" db="UniProtKB">
        <authorList>
            <consortium name="Ensembl"/>
        </authorList>
    </citation>
    <scope>IDENTIFICATION</scope>
</reference>
<name>A0A4W5N4B4_9TELE</name>
<dbReference type="AlphaFoldDB" id="A0A4W5N4B4"/>
<dbReference type="GeneTree" id="ENSGT00530000063790"/>
<organism evidence="2 3">
    <name type="scientific">Hucho hucho</name>
    <name type="common">huchen</name>
    <dbReference type="NCBI Taxonomy" id="62062"/>
    <lineage>
        <taxon>Eukaryota</taxon>
        <taxon>Metazoa</taxon>
        <taxon>Chordata</taxon>
        <taxon>Craniata</taxon>
        <taxon>Vertebrata</taxon>
        <taxon>Euteleostomi</taxon>
        <taxon>Actinopterygii</taxon>
        <taxon>Neopterygii</taxon>
        <taxon>Teleostei</taxon>
        <taxon>Protacanthopterygii</taxon>
        <taxon>Salmoniformes</taxon>
        <taxon>Salmonidae</taxon>
        <taxon>Salmoninae</taxon>
        <taxon>Hucho</taxon>
    </lineage>
</organism>
<feature type="region of interest" description="Disordered" evidence="1">
    <location>
        <begin position="1"/>
        <end position="57"/>
    </location>
</feature>
<reference evidence="2" key="3">
    <citation type="submission" date="2025-09" db="UniProtKB">
        <authorList>
            <consortium name="Ensembl"/>
        </authorList>
    </citation>
    <scope>IDENTIFICATION</scope>
</reference>
<dbReference type="GO" id="GO:0043123">
    <property type="term" value="P:positive regulation of canonical NF-kappaB signal transduction"/>
    <property type="evidence" value="ECO:0007669"/>
    <property type="project" value="InterPro"/>
</dbReference>
<dbReference type="InterPro" id="IPR039499">
    <property type="entry name" value="LURA1/LRA25"/>
</dbReference>
<dbReference type="PANTHER" id="PTHR33767">
    <property type="entry name" value="LEUCINE RICH ADAPTOR PROTEIN 1-LIKE"/>
    <property type="match status" value="1"/>
</dbReference>